<dbReference type="SUPFAM" id="SSF56420">
    <property type="entry name" value="Peptide deformylase"/>
    <property type="match status" value="1"/>
</dbReference>
<dbReference type="HAMAP" id="MF_00163">
    <property type="entry name" value="Pep_deformylase"/>
    <property type="match status" value="1"/>
</dbReference>
<organism evidence="6 7">
    <name type="scientific">Algibacter lectus</name>
    <dbReference type="NCBI Taxonomy" id="221126"/>
    <lineage>
        <taxon>Bacteria</taxon>
        <taxon>Pseudomonadati</taxon>
        <taxon>Bacteroidota</taxon>
        <taxon>Flavobacteriia</taxon>
        <taxon>Flavobacteriales</taxon>
        <taxon>Flavobacteriaceae</taxon>
        <taxon>Algibacter</taxon>
    </lineage>
</organism>
<comment type="caution">
    <text evidence="6">The sequence shown here is derived from an EMBL/GenBank/DDBJ whole genome shotgun (WGS) entry which is preliminary data.</text>
</comment>
<dbReference type="GO" id="GO:0006412">
    <property type="term" value="P:translation"/>
    <property type="evidence" value="ECO:0007669"/>
    <property type="project" value="UniProtKB-UniRule"/>
</dbReference>
<reference evidence="6 7" key="1">
    <citation type="journal article" date="2014" name="Genome Announc.">
        <title>Draft Genome Sequences of Marine Flavobacterium Algibacter lectus Strains SS8 and NR4.</title>
        <authorList>
            <person name="Takatani N."/>
            <person name="Nakanishi M."/>
            <person name="Meirelles P."/>
            <person name="Mino S."/>
            <person name="Suda W."/>
            <person name="Oshima K."/>
            <person name="Hattori M."/>
            <person name="Ohkuma M."/>
            <person name="Hosokawa M."/>
            <person name="Miyashita K."/>
            <person name="Thompson F.L."/>
            <person name="Niwa A."/>
            <person name="Sawabe T."/>
            <person name="Sawabe T."/>
        </authorList>
    </citation>
    <scope>NUCLEOTIDE SEQUENCE [LARGE SCALE GENOMIC DNA]</scope>
    <source>
        <strain evidence="6 7">JCM 19300</strain>
    </source>
</reference>
<dbReference type="CDD" id="cd00487">
    <property type="entry name" value="Pep_deformylase"/>
    <property type="match status" value="1"/>
</dbReference>
<sequence length="215" mass="24514">MFTLMKNKIYTLLLLIILASCSGSKSLTNQSFSKEQTQLISSADSLVPMRVFKITNKKDSLLLRSKSAYVKPSPNNVVLKTFVNRLYATVRDSISVGVGIAAPQVGILKNIIWVQRFDKENHPFEVYLNPRITKYSTEKQSVKEGCLSIPNRSDMLNSRSFLIEIEYDTMNAEHKNETISDFTAVIFQHEIDHLSGILYLDHLEKEIRDAKKNKL</sequence>
<dbReference type="Gene3D" id="3.90.45.10">
    <property type="entry name" value="Peptide deformylase"/>
    <property type="match status" value="1"/>
</dbReference>
<keyword evidence="3 4" id="KW-0378">Hydrolase</keyword>
<comment type="cofactor">
    <cofactor evidence="4">
        <name>Fe(2+)</name>
        <dbReference type="ChEBI" id="CHEBI:29033"/>
    </cofactor>
    <text evidence="4">Binds 1 Fe(2+) ion.</text>
</comment>
<name>A0A090VGJ7_9FLAO</name>
<evidence type="ECO:0000256" key="5">
    <source>
        <dbReference type="SAM" id="SignalP"/>
    </source>
</evidence>
<dbReference type="PANTHER" id="PTHR10458">
    <property type="entry name" value="PEPTIDE DEFORMYLASE"/>
    <property type="match status" value="1"/>
</dbReference>
<comment type="catalytic activity">
    <reaction evidence="4">
        <text>N-terminal N-formyl-L-methionyl-[peptide] + H2O = N-terminal L-methionyl-[peptide] + formate</text>
        <dbReference type="Rhea" id="RHEA:24420"/>
        <dbReference type="Rhea" id="RHEA-COMP:10639"/>
        <dbReference type="Rhea" id="RHEA-COMP:10640"/>
        <dbReference type="ChEBI" id="CHEBI:15377"/>
        <dbReference type="ChEBI" id="CHEBI:15740"/>
        <dbReference type="ChEBI" id="CHEBI:49298"/>
        <dbReference type="ChEBI" id="CHEBI:64731"/>
        <dbReference type="EC" id="3.5.1.88"/>
    </reaction>
</comment>
<accession>A0A090VGJ7</accession>
<dbReference type="Pfam" id="PF01327">
    <property type="entry name" value="Pep_deformylase"/>
    <property type="match status" value="1"/>
</dbReference>
<keyword evidence="4" id="KW-0408">Iron</keyword>
<feature type="active site" evidence="4">
    <location>
        <position position="190"/>
    </location>
</feature>
<dbReference type="GO" id="GO:0042586">
    <property type="term" value="F:peptide deformylase activity"/>
    <property type="evidence" value="ECO:0007669"/>
    <property type="project" value="UniProtKB-UniRule"/>
</dbReference>
<dbReference type="PIRSF" id="PIRSF004749">
    <property type="entry name" value="Pep_def"/>
    <property type="match status" value="1"/>
</dbReference>
<comment type="function">
    <text evidence="4">Removes the formyl group from the N-terminal Met of newly synthesized proteins. Requires at least a dipeptide for an efficient rate of reaction. N-terminal L-methionine is a prerequisite for activity but the enzyme has broad specificity at other positions.</text>
</comment>
<feature type="signal peptide" evidence="5">
    <location>
        <begin position="1"/>
        <end position="25"/>
    </location>
</feature>
<evidence type="ECO:0000313" key="6">
    <source>
        <dbReference type="EMBL" id="GAL62459.1"/>
    </source>
</evidence>
<dbReference type="InterPro" id="IPR023635">
    <property type="entry name" value="Peptide_deformylase"/>
</dbReference>
<dbReference type="EMBL" id="BBNQ01000006">
    <property type="protein sequence ID" value="GAL62459.1"/>
    <property type="molecule type" value="Genomic_DNA"/>
</dbReference>
<evidence type="ECO:0000256" key="1">
    <source>
        <dbReference type="ARBA" id="ARBA00010759"/>
    </source>
</evidence>
<feature type="chain" id="PRO_5001867550" description="Peptide deformylase" evidence="5">
    <location>
        <begin position="26"/>
        <end position="215"/>
    </location>
</feature>
<proteinExistence type="inferred from homology"/>
<gene>
    <name evidence="4" type="primary">def</name>
    <name evidence="6" type="ORF">JCM19300_2512</name>
</gene>
<keyword evidence="5" id="KW-0732">Signal</keyword>
<dbReference type="PANTHER" id="PTHR10458:SF22">
    <property type="entry name" value="PEPTIDE DEFORMYLASE"/>
    <property type="match status" value="1"/>
</dbReference>
<dbReference type="AlphaFoldDB" id="A0A090VGJ7"/>
<dbReference type="InterPro" id="IPR036821">
    <property type="entry name" value="Peptide_deformylase_sf"/>
</dbReference>
<dbReference type="EC" id="3.5.1.88" evidence="4"/>
<dbReference type="Proteomes" id="UP000029644">
    <property type="component" value="Unassembled WGS sequence"/>
</dbReference>
<feature type="binding site" evidence="4">
    <location>
        <position position="146"/>
    </location>
    <ligand>
        <name>Fe cation</name>
        <dbReference type="ChEBI" id="CHEBI:24875"/>
    </ligand>
</feature>
<dbReference type="NCBIfam" id="TIGR00079">
    <property type="entry name" value="pept_deformyl"/>
    <property type="match status" value="1"/>
</dbReference>
<evidence type="ECO:0000256" key="2">
    <source>
        <dbReference type="ARBA" id="ARBA00022723"/>
    </source>
</evidence>
<dbReference type="GO" id="GO:0046872">
    <property type="term" value="F:metal ion binding"/>
    <property type="evidence" value="ECO:0007669"/>
    <property type="project" value="UniProtKB-KW"/>
</dbReference>
<dbReference type="PRINTS" id="PR01576">
    <property type="entry name" value="PDEFORMYLASE"/>
</dbReference>
<protein>
    <recommendedName>
        <fullName evidence="4">Peptide deformylase</fullName>
        <shortName evidence="4">PDF</shortName>
        <ecNumber evidence="4">3.5.1.88</ecNumber>
    </recommendedName>
    <alternativeName>
        <fullName evidence="4">Polypeptide deformylase</fullName>
    </alternativeName>
</protein>
<evidence type="ECO:0000256" key="3">
    <source>
        <dbReference type="ARBA" id="ARBA00022801"/>
    </source>
</evidence>
<dbReference type="PROSITE" id="PS51257">
    <property type="entry name" value="PROKAR_LIPOPROTEIN"/>
    <property type="match status" value="1"/>
</dbReference>
<comment type="similarity">
    <text evidence="1 4">Belongs to the polypeptide deformylase family.</text>
</comment>
<evidence type="ECO:0000256" key="4">
    <source>
        <dbReference type="HAMAP-Rule" id="MF_00163"/>
    </source>
</evidence>
<keyword evidence="4" id="KW-0648">Protein biosynthesis</keyword>
<feature type="binding site" evidence="4">
    <location>
        <position position="189"/>
    </location>
    <ligand>
        <name>Fe cation</name>
        <dbReference type="ChEBI" id="CHEBI:24875"/>
    </ligand>
</feature>
<feature type="binding site" evidence="4">
    <location>
        <position position="193"/>
    </location>
    <ligand>
        <name>Fe cation</name>
        <dbReference type="ChEBI" id="CHEBI:24875"/>
    </ligand>
</feature>
<evidence type="ECO:0000313" key="7">
    <source>
        <dbReference type="Proteomes" id="UP000029644"/>
    </source>
</evidence>
<keyword evidence="2 4" id="KW-0479">Metal-binding</keyword>